<dbReference type="EMBL" id="JAPWTK010000216">
    <property type="protein sequence ID" value="KAJ8945445.1"/>
    <property type="molecule type" value="Genomic_DNA"/>
</dbReference>
<keyword evidence="2" id="KW-1185">Reference proteome</keyword>
<evidence type="ECO:0000313" key="2">
    <source>
        <dbReference type="Proteomes" id="UP001162162"/>
    </source>
</evidence>
<gene>
    <name evidence="1" type="ORF">NQ318_009903</name>
</gene>
<comment type="caution">
    <text evidence="1">The sequence shown here is derived from an EMBL/GenBank/DDBJ whole genome shotgun (WGS) entry which is preliminary data.</text>
</comment>
<reference evidence="1" key="1">
    <citation type="journal article" date="2023" name="Insect Mol. Biol.">
        <title>Genome sequencing provides insights into the evolution of gene families encoding plant cell wall-degrading enzymes in longhorned beetles.</title>
        <authorList>
            <person name="Shin N.R."/>
            <person name="Okamura Y."/>
            <person name="Kirsch R."/>
            <person name="Pauchet Y."/>
        </authorList>
    </citation>
    <scope>NUCLEOTIDE SEQUENCE</scope>
    <source>
        <strain evidence="1">AMC_N1</strain>
    </source>
</reference>
<dbReference type="AlphaFoldDB" id="A0AAV8Y4I3"/>
<sequence length="79" mass="9095">MAQRWNRLKCQPKHLTSGDTAYAQEYSNANRIGALLRKLCTLKSVLHCIELCNNKRSTSSVGSMFTISSRLIYVRYRLK</sequence>
<protein>
    <submittedName>
        <fullName evidence="1">Uncharacterized protein</fullName>
    </submittedName>
</protein>
<name>A0AAV8Y4I3_9CUCU</name>
<dbReference type="Proteomes" id="UP001162162">
    <property type="component" value="Unassembled WGS sequence"/>
</dbReference>
<organism evidence="1 2">
    <name type="scientific">Aromia moschata</name>
    <dbReference type="NCBI Taxonomy" id="1265417"/>
    <lineage>
        <taxon>Eukaryota</taxon>
        <taxon>Metazoa</taxon>
        <taxon>Ecdysozoa</taxon>
        <taxon>Arthropoda</taxon>
        <taxon>Hexapoda</taxon>
        <taxon>Insecta</taxon>
        <taxon>Pterygota</taxon>
        <taxon>Neoptera</taxon>
        <taxon>Endopterygota</taxon>
        <taxon>Coleoptera</taxon>
        <taxon>Polyphaga</taxon>
        <taxon>Cucujiformia</taxon>
        <taxon>Chrysomeloidea</taxon>
        <taxon>Cerambycidae</taxon>
        <taxon>Cerambycinae</taxon>
        <taxon>Callichromatini</taxon>
        <taxon>Aromia</taxon>
    </lineage>
</organism>
<evidence type="ECO:0000313" key="1">
    <source>
        <dbReference type="EMBL" id="KAJ8945445.1"/>
    </source>
</evidence>
<accession>A0AAV8Y4I3</accession>
<proteinExistence type="predicted"/>